<dbReference type="GeneID" id="8302046"/>
<comment type="cofactor">
    <cofactor evidence="2">
        <name>FAD</name>
        <dbReference type="ChEBI" id="CHEBI:57692"/>
    </cofactor>
</comment>
<organism evidence="17 18">
    <name type="scientific">Candida tropicalis (strain ATCC MYA-3404 / T1)</name>
    <name type="common">Yeast</name>
    <dbReference type="NCBI Taxonomy" id="294747"/>
    <lineage>
        <taxon>Eukaryota</taxon>
        <taxon>Fungi</taxon>
        <taxon>Dikarya</taxon>
        <taxon>Ascomycota</taxon>
        <taxon>Saccharomycotina</taxon>
        <taxon>Pichiomycetes</taxon>
        <taxon>Debaryomycetaceae</taxon>
        <taxon>Candida/Lodderomyces clade</taxon>
        <taxon>Candida</taxon>
    </lineage>
</organism>
<dbReference type="PROSITE" id="PS01033">
    <property type="entry name" value="GLOBIN"/>
    <property type="match status" value="1"/>
</dbReference>
<comment type="catalytic activity">
    <reaction evidence="13">
        <text>2 nitric oxide + NADH + 2 O2 = 2 nitrate + NAD(+) + H(+)</text>
        <dbReference type="Rhea" id="RHEA:19469"/>
        <dbReference type="ChEBI" id="CHEBI:15378"/>
        <dbReference type="ChEBI" id="CHEBI:15379"/>
        <dbReference type="ChEBI" id="CHEBI:16480"/>
        <dbReference type="ChEBI" id="CHEBI:17632"/>
        <dbReference type="ChEBI" id="CHEBI:57540"/>
        <dbReference type="ChEBI" id="CHEBI:57945"/>
        <dbReference type="EC" id="1.14.12.17"/>
    </reaction>
</comment>
<dbReference type="PANTHER" id="PTHR43396:SF3">
    <property type="entry name" value="FLAVOHEMOPROTEIN"/>
    <property type="match status" value="1"/>
</dbReference>
<dbReference type="HOGENOM" id="CLU_003827_12_0_1"/>
<dbReference type="EMBL" id="GG692397">
    <property type="protein sequence ID" value="EER33842.1"/>
    <property type="molecule type" value="Genomic_DNA"/>
</dbReference>
<dbReference type="InterPro" id="IPR012292">
    <property type="entry name" value="Globin/Proto"/>
</dbReference>
<keyword evidence="6" id="KW-0349">Heme</keyword>
<name>C5M8D8_CANTT</name>
<dbReference type="Gene3D" id="3.40.50.80">
    <property type="entry name" value="Nucleotide-binding domain of ferredoxin-NADP reductase (FNR) module"/>
    <property type="match status" value="1"/>
</dbReference>
<dbReference type="InterPro" id="IPR008333">
    <property type="entry name" value="Cbr1-like_FAD-bd_dom"/>
</dbReference>
<evidence type="ECO:0000313" key="17">
    <source>
        <dbReference type="EMBL" id="EER33842.1"/>
    </source>
</evidence>
<dbReference type="Gene3D" id="2.40.30.10">
    <property type="entry name" value="Translation factors"/>
    <property type="match status" value="1"/>
</dbReference>
<dbReference type="SUPFAM" id="SSF46458">
    <property type="entry name" value="Globin-like"/>
    <property type="match status" value="1"/>
</dbReference>
<keyword evidence="5" id="KW-0216">Detoxification</keyword>
<dbReference type="InterPro" id="IPR039261">
    <property type="entry name" value="FNR_nucleotide-bd"/>
</dbReference>
<evidence type="ECO:0000256" key="4">
    <source>
        <dbReference type="ARBA" id="ARBA00012229"/>
    </source>
</evidence>
<evidence type="ECO:0000256" key="5">
    <source>
        <dbReference type="ARBA" id="ARBA00022575"/>
    </source>
</evidence>
<evidence type="ECO:0000256" key="10">
    <source>
        <dbReference type="ARBA" id="ARBA00022857"/>
    </source>
</evidence>
<dbReference type="InterPro" id="IPR017938">
    <property type="entry name" value="Riboflavin_synthase-like_b-brl"/>
</dbReference>
<dbReference type="GO" id="GO:0046872">
    <property type="term" value="F:metal ion binding"/>
    <property type="evidence" value="ECO:0007669"/>
    <property type="project" value="UniProtKB-KW"/>
</dbReference>
<dbReference type="CDD" id="cd06184">
    <property type="entry name" value="flavohem_like_fad_nad_binding"/>
    <property type="match status" value="1"/>
</dbReference>
<dbReference type="GO" id="GO:0071949">
    <property type="term" value="F:FAD binding"/>
    <property type="evidence" value="ECO:0007669"/>
    <property type="project" value="TreeGrafter"/>
</dbReference>
<reference evidence="17 18" key="1">
    <citation type="journal article" date="2009" name="Nature">
        <title>Evolution of pathogenicity and sexual reproduction in eight Candida genomes.</title>
        <authorList>
            <person name="Butler G."/>
            <person name="Rasmussen M.D."/>
            <person name="Lin M.F."/>
            <person name="Santos M.A."/>
            <person name="Sakthikumar S."/>
            <person name="Munro C.A."/>
            <person name="Rheinbay E."/>
            <person name="Grabherr M."/>
            <person name="Forche A."/>
            <person name="Reedy J.L."/>
            <person name="Agrafioti I."/>
            <person name="Arnaud M.B."/>
            <person name="Bates S."/>
            <person name="Brown A.J."/>
            <person name="Brunke S."/>
            <person name="Costanzo M.C."/>
            <person name="Fitzpatrick D.A."/>
            <person name="de Groot P.W."/>
            <person name="Harris D."/>
            <person name="Hoyer L.L."/>
            <person name="Hube B."/>
            <person name="Klis F.M."/>
            <person name="Kodira C."/>
            <person name="Lennard N."/>
            <person name="Logue M.E."/>
            <person name="Martin R."/>
            <person name="Neiman A.M."/>
            <person name="Nikolaou E."/>
            <person name="Quail M.A."/>
            <person name="Quinn J."/>
            <person name="Santos M.C."/>
            <person name="Schmitzberger F.F."/>
            <person name="Sherlock G."/>
            <person name="Shah P."/>
            <person name="Silverstein K.A."/>
            <person name="Skrzypek M.S."/>
            <person name="Soll D."/>
            <person name="Staggs R."/>
            <person name="Stansfield I."/>
            <person name="Stumpf M.P."/>
            <person name="Sudbery P.E."/>
            <person name="Srikantha T."/>
            <person name="Zeng Q."/>
            <person name="Berman J."/>
            <person name="Berriman M."/>
            <person name="Heitman J."/>
            <person name="Gow N.A."/>
            <person name="Lorenz M.C."/>
            <person name="Birren B.W."/>
            <person name="Kellis M."/>
            <person name="Cuomo C.A."/>
        </authorList>
    </citation>
    <scope>NUCLEOTIDE SEQUENCE [LARGE SCALE GENOMIC DNA]</scope>
    <source>
        <strain evidence="18">ATCC MYA-3404 / T1</strain>
    </source>
</reference>
<keyword evidence="18" id="KW-1185">Reference proteome</keyword>
<evidence type="ECO:0000259" key="16">
    <source>
        <dbReference type="PROSITE" id="PS51384"/>
    </source>
</evidence>
<dbReference type="InterPro" id="IPR001433">
    <property type="entry name" value="OxRdtase_FAD/NAD-bd"/>
</dbReference>
<evidence type="ECO:0000256" key="1">
    <source>
        <dbReference type="ARBA" id="ARBA00001970"/>
    </source>
</evidence>
<dbReference type="PROSITE" id="PS51384">
    <property type="entry name" value="FAD_FR"/>
    <property type="match status" value="1"/>
</dbReference>
<keyword evidence="7" id="KW-0285">Flavoprotein</keyword>
<accession>C5M8D8</accession>
<protein>
    <recommendedName>
        <fullName evidence="4">nitric oxide dioxygenase</fullName>
        <ecNumber evidence="4">1.14.12.17</ecNumber>
    </recommendedName>
</protein>
<dbReference type="GO" id="GO:0008941">
    <property type="term" value="F:nitric oxide dioxygenase NAD(P)H activity"/>
    <property type="evidence" value="ECO:0007669"/>
    <property type="project" value="UniProtKB-EC"/>
</dbReference>
<dbReference type="InterPro" id="IPR009050">
    <property type="entry name" value="Globin-like_sf"/>
</dbReference>
<dbReference type="RefSeq" id="XP_002548363.1">
    <property type="nucleotide sequence ID" value="XM_002548317.1"/>
</dbReference>
<evidence type="ECO:0000259" key="15">
    <source>
        <dbReference type="PROSITE" id="PS01033"/>
    </source>
</evidence>
<evidence type="ECO:0000256" key="11">
    <source>
        <dbReference type="ARBA" id="ARBA00023004"/>
    </source>
</evidence>
<dbReference type="InterPro" id="IPR000971">
    <property type="entry name" value="Globin"/>
</dbReference>
<sequence>MTVETQPISPTQIQMIKDSVPILDHVHVQLAEKFYKRLFKRYPEFKVYFNTTNQKLLRQPRILIHTLIKVAENIDNLSGIQEEFERIASKHVGLQVRPDHYPKFGDVLIDTICDLFPREMVDDEFREAWQMAYDKMASILIGLESDEYSTKAWFGFKEFRVTKLQRECIESISFYITPVDGKQIPKPKRGQYLCMRWQLPGHENEISRVYSISEYPKGNEYRFTVRYIPGGQISGHIHSNLKIGDIVHVAPPCGSCYYEKSSKDLVMLAGGNGITALLSMIEAGLEDGRNVKLLYSNRSPDSRSFGPMLREYKRIYPDQLQIVEFISRARYIDPIDQYNNRSLTLEDLDFITPEHDVYLIGPRSYMKMVEDYLTERNVKVKLDYFGPQEI</sequence>
<evidence type="ECO:0000256" key="9">
    <source>
        <dbReference type="ARBA" id="ARBA00022827"/>
    </source>
</evidence>
<dbReference type="EC" id="1.14.12.17" evidence="4"/>
<dbReference type="AlphaFoldDB" id="C5M8D8"/>
<evidence type="ECO:0000256" key="14">
    <source>
        <dbReference type="ARBA" id="ARBA00049433"/>
    </source>
</evidence>
<feature type="domain" description="Globin" evidence="15">
    <location>
        <begin position="7"/>
        <end position="145"/>
    </location>
</feature>
<dbReference type="eggNOG" id="KOG3378">
    <property type="taxonomic scope" value="Eukaryota"/>
</dbReference>
<comment type="similarity">
    <text evidence="3">In the C-terminal section; belongs to the flavoprotein pyridine nucleotide cytochrome reductase family.</text>
</comment>
<dbReference type="FunFam" id="3.40.50.80:FF:000076">
    <property type="entry name" value="Flavohemoprotein"/>
    <property type="match status" value="1"/>
</dbReference>
<proteinExistence type="inferred from homology"/>
<evidence type="ECO:0000256" key="3">
    <source>
        <dbReference type="ARBA" id="ARBA00006401"/>
    </source>
</evidence>
<dbReference type="GO" id="GO:0019825">
    <property type="term" value="F:oxygen binding"/>
    <property type="evidence" value="ECO:0007669"/>
    <property type="project" value="InterPro"/>
</dbReference>
<dbReference type="CDD" id="cd19754">
    <property type="entry name" value="FHb_fungal-globin"/>
    <property type="match status" value="1"/>
</dbReference>
<dbReference type="GO" id="GO:0009636">
    <property type="term" value="P:response to toxic substance"/>
    <property type="evidence" value="ECO:0007669"/>
    <property type="project" value="UniProtKB-KW"/>
</dbReference>
<dbReference type="SUPFAM" id="SSF63380">
    <property type="entry name" value="Riboflavin synthase domain-like"/>
    <property type="match status" value="1"/>
</dbReference>
<dbReference type="KEGG" id="ctp:CTRG_02660"/>
<dbReference type="Proteomes" id="UP000002037">
    <property type="component" value="Unassembled WGS sequence"/>
</dbReference>
<dbReference type="PANTHER" id="PTHR43396">
    <property type="entry name" value="FLAVOHEMOPROTEIN"/>
    <property type="match status" value="1"/>
</dbReference>
<evidence type="ECO:0000256" key="12">
    <source>
        <dbReference type="ARBA" id="ARBA00023027"/>
    </source>
</evidence>
<dbReference type="Pfam" id="PF00175">
    <property type="entry name" value="NAD_binding_1"/>
    <property type="match status" value="1"/>
</dbReference>
<evidence type="ECO:0000256" key="7">
    <source>
        <dbReference type="ARBA" id="ARBA00022630"/>
    </source>
</evidence>
<keyword evidence="12" id="KW-0520">NAD</keyword>
<dbReference type="Gene3D" id="1.10.490.10">
    <property type="entry name" value="Globins"/>
    <property type="match status" value="1"/>
</dbReference>
<dbReference type="InterPro" id="IPR017927">
    <property type="entry name" value="FAD-bd_FR_type"/>
</dbReference>
<dbReference type="OrthoDB" id="436496at2759"/>
<comment type="cofactor">
    <cofactor evidence="1">
        <name>heme b</name>
        <dbReference type="ChEBI" id="CHEBI:60344"/>
    </cofactor>
</comment>
<dbReference type="GO" id="GO:0020037">
    <property type="term" value="F:heme binding"/>
    <property type="evidence" value="ECO:0007669"/>
    <property type="project" value="InterPro"/>
</dbReference>
<keyword evidence="8" id="KW-0479">Metal-binding</keyword>
<dbReference type="GO" id="GO:0071500">
    <property type="term" value="P:cellular response to nitrosative stress"/>
    <property type="evidence" value="ECO:0007669"/>
    <property type="project" value="TreeGrafter"/>
</dbReference>
<keyword evidence="11" id="KW-0408">Iron</keyword>
<evidence type="ECO:0000313" key="18">
    <source>
        <dbReference type="Proteomes" id="UP000002037"/>
    </source>
</evidence>
<dbReference type="Pfam" id="PF00042">
    <property type="entry name" value="Globin"/>
    <property type="match status" value="1"/>
</dbReference>
<evidence type="ECO:0000256" key="8">
    <source>
        <dbReference type="ARBA" id="ARBA00022723"/>
    </source>
</evidence>
<feature type="domain" description="FAD-binding FR-type" evidence="16">
    <location>
        <begin position="154"/>
        <end position="259"/>
    </location>
</feature>
<keyword evidence="9" id="KW-0274">FAD</keyword>
<dbReference type="Pfam" id="PF00970">
    <property type="entry name" value="FAD_binding_6"/>
    <property type="match status" value="1"/>
</dbReference>
<dbReference type="VEuPathDB" id="FungiDB:CTRG_02660"/>
<dbReference type="GO" id="GO:0046210">
    <property type="term" value="P:nitric oxide catabolic process"/>
    <property type="evidence" value="ECO:0007669"/>
    <property type="project" value="TreeGrafter"/>
</dbReference>
<dbReference type="SUPFAM" id="SSF52343">
    <property type="entry name" value="Ferredoxin reductase-like, C-terminal NADP-linked domain"/>
    <property type="match status" value="1"/>
</dbReference>
<evidence type="ECO:0000256" key="13">
    <source>
        <dbReference type="ARBA" id="ARBA00048649"/>
    </source>
</evidence>
<gene>
    <name evidence="17" type="ORF">CTRG_02660</name>
</gene>
<comment type="catalytic activity">
    <reaction evidence="14">
        <text>2 nitric oxide + NADPH + 2 O2 = 2 nitrate + NADP(+) + H(+)</text>
        <dbReference type="Rhea" id="RHEA:19465"/>
        <dbReference type="ChEBI" id="CHEBI:15378"/>
        <dbReference type="ChEBI" id="CHEBI:15379"/>
        <dbReference type="ChEBI" id="CHEBI:16480"/>
        <dbReference type="ChEBI" id="CHEBI:17632"/>
        <dbReference type="ChEBI" id="CHEBI:57783"/>
        <dbReference type="ChEBI" id="CHEBI:58349"/>
        <dbReference type="EC" id="1.14.12.17"/>
    </reaction>
</comment>
<evidence type="ECO:0000256" key="2">
    <source>
        <dbReference type="ARBA" id="ARBA00001974"/>
    </source>
</evidence>
<dbReference type="FunFam" id="1.10.490.10:FF:000003">
    <property type="entry name" value="Flavohemoprotein"/>
    <property type="match status" value="1"/>
</dbReference>
<keyword evidence="10" id="KW-0521">NADP</keyword>
<evidence type="ECO:0000256" key="6">
    <source>
        <dbReference type="ARBA" id="ARBA00022617"/>
    </source>
</evidence>